<organism evidence="3 4">
    <name type="scientific">Peronospora matthiolae</name>
    <dbReference type="NCBI Taxonomy" id="2874970"/>
    <lineage>
        <taxon>Eukaryota</taxon>
        <taxon>Sar</taxon>
        <taxon>Stramenopiles</taxon>
        <taxon>Oomycota</taxon>
        <taxon>Peronosporomycetes</taxon>
        <taxon>Peronosporales</taxon>
        <taxon>Peronosporaceae</taxon>
        <taxon>Peronospora</taxon>
    </lineage>
</organism>
<sequence length="200" mass="22373">MAKGFLLLAFALIECMGRGVMSVPADDTMDTAKTLAAVSTPPNTVNTMEGHDHVTTDPGPEERHGGQSIITDVAANVGNSLRTGMGHGQKAVESSWFLTKVKNFFKMFRKPSDEEIRRMEDFLGLSHSQLYNGEISLLTYAYYRGAFARYSKEYRGYFKEVRQIVKDIRAYHAFLQAPREADHPLNLLDAKLAMRASYGL</sequence>
<gene>
    <name evidence="3" type="ORF">PM001_LOCUS21521</name>
</gene>
<feature type="chain" id="PRO_5043673742" description="RxLR effector protein" evidence="2">
    <location>
        <begin position="23"/>
        <end position="200"/>
    </location>
</feature>
<evidence type="ECO:0008006" key="5">
    <source>
        <dbReference type="Google" id="ProtNLM"/>
    </source>
</evidence>
<feature type="signal peptide" evidence="2">
    <location>
        <begin position="1"/>
        <end position="22"/>
    </location>
</feature>
<dbReference type="Proteomes" id="UP001162060">
    <property type="component" value="Unassembled WGS sequence"/>
</dbReference>
<evidence type="ECO:0000313" key="3">
    <source>
        <dbReference type="EMBL" id="CAK7936371.1"/>
    </source>
</evidence>
<evidence type="ECO:0000256" key="2">
    <source>
        <dbReference type="SAM" id="SignalP"/>
    </source>
</evidence>
<feature type="region of interest" description="Disordered" evidence="1">
    <location>
        <begin position="41"/>
        <end position="64"/>
    </location>
</feature>
<accession>A0AAV1UQ16</accession>
<dbReference type="AlphaFoldDB" id="A0AAV1UQ16"/>
<keyword evidence="2" id="KW-0732">Signal</keyword>
<proteinExistence type="predicted"/>
<evidence type="ECO:0000313" key="4">
    <source>
        <dbReference type="Proteomes" id="UP001162060"/>
    </source>
</evidence>
<name>A0AAV1UQ16_9STRA</name>
<dbReference type="EMBL" id="CAKLBY020000224">
    <property type="protein sequence ID" value="CAK7936371.1"/>
    <property type="molecule type" value="Genomic_DNA"/>
</dbReference>
<reference evidence="3" key="1">
    <citation type="submission" date="2024-01" db="EMBL/GenBank/DDBJ databases">
        <authorList>
            <person name="Webb A."/>
        </authorList>
    </citation>
    <scope>NUCLEOTIDE SEQUENCE</scope>
    <source>
        <strain evidence="3">Pm1</strain>
    </source>
</reference>
<evidence type="ECO:0000256" key="1">
    <source>
        <dbReference type="SAM" id="MobiDB-lite"/>
    </source>
</evidence>
<feature type="compositionally biased region" description="Basic and acidic residues" evidence="1">
    <location>
        <begin position="49"/>
        <end position="64"/>
    </location>
</feature>
<comment type="caution">
    <text evidence="3">The sequence shown here is derived from an EMBL/GenBank/DDBJ whole genome shotgun (WGS) entry which is preliminary data.</text>
</comment>
<protein>
    <recommendedName>
        <fullName evidence="5">RxLR effector protein</fullName>
    </recommendedName>
</protein>